<reference evidence="1 2" key="1">
    <citation type="submission" date="2020-04" db="EMBL/GenBank/DDBJ databases">
        <title>Perkinsus olseni comparative genomics.</title>
        <authorList>
            <person name="Bogema D.R."/>
        </authorList>
    </citation>
    <scope>NUCLEOTIDE SEQUENCE [LARGE SCALE GENOMIC DNA]</scope>
    <source>
        <strain evidence="1">ATCC PRA-205</strain>
    </source>
</reference>
<dbReference type="EMBL" id="JABANM010011969">
    <property type="protein sequence ID" value="KAF4736804.1"/>
    <property type="molecule type" value="Genomic_DNA"/>
</dbReference>
<proteinExistence type="predicted"/>
<protein>
    <submittedName>
        <fullName evidence="1">Uncharacterized protein</fullName>
    </submittedName>
</protein>
<dbReference type="Proteomes" id="UP000574390">
    <property type="component" value="Unassembled WGS sequence"/>
</dbReference>
<dbReference type="AlphaFoldDB" id="A0A7J6SV11"/>
<sequence length="103" mass="11801">TLHDMGYGTGEHASLGVEVRSSEQEYVMEVLQRCNDYLSSDRVLPPRYVDLSEVWMYADASEMAKQCFAESALHFVLAVFVLRQHSRKQALSSLLKDWPIFDT</sequence>
<feature type="non-terminal residue" evidence="1">
    <location>
        <position position="1"/>
    </location>
</feature>
<accession>A0A7J6SV11</accession>
<comment type="caution">
    <text evidence="1">The sequence shown here is derived from an EMBL/GenBank/DDBJ whole genome shotgun (WGS) entry which is preliminary data.</text>
</comment>
<name>A0A7J6SV11_PEROL</name>
<evidence type="ECO:0000313" key="1">
    <source>
        <dbReference type="EMBL" id="KAF4736804.1"/>
    </source>
</evidence>
<evidence type="ECO:0000313" key="2">
    <source>
        <dbReference type="Proteomes" id="UP000574390"/>
    </source>
</evidence>
<organism evidence="1 2">
    <name type="scientific">Perkinsus olseni</name>
    <name type="common">Perkinsus atlanticus</name>
    <dbReference type="NCBI Taxonomy" id="32597"/>
    <lineage>
        <taxon>Eukaryota</taxon>
        <taxon>Sar</taxon>
        <taxon>Alveolata</taxon>
        <taxon>Perkinsozoa</taxon>
        <taxon>Perkinsea</taxon>
        <taxon>Perkinsida</taxon>
        <taxon>Perkinsidae</taxon>
        <taxon>Perkinsus</taxon>
    </lineage>
</organism>
<gene>
    <name evidence="1" type="ORF">FOZ62_003341</name>
</gene>